<reference evidence="1 2" key="1">
    <citation type="journal article" date="2010" name="Cell">
        <title>The genome of Naegleria gruberi illuminates early eukaryotic versatility.</title>
        <authorList>
            <person name="Fritz-Laylin L.K."/>
            <person name="Prochnik S.E."/>
            <person name="Ginger M.L."/>
            <person name="Dacks J.B."/>
            <person name="Carpenter M.L."/>
            <person name="Field M.C."/>
            <person name="Kuo A."/>
            <person name="Paredez A."/>
            <person name="Chapman J."/>
            <person name="Pham J."/>
            <person name="Shu S."/>
            <person name="Neupane R."/>
            <person name="Cipriano M."/>
            <person name="Mancuso J."/>
            <person name="Tu H."/>
            <person name="Salamov A."/>
            <person name="Lindquist E."/>
            <person name="Shapiro H."/>
            <person name="Lucas S."/>
            <person name="Grigoriev I.V."/>
            <person name="Cande W.Z."/>
            <person name="Fulton C."/>
            <person name="Rokhsar D.S."/>
            <person name="Dawson S.C."/>
        </authorList>
    </citation>
    <scope>NUCLEOTIDE SEQUENCE [LARGE SCALE GENOMIC DNA]</scope>
    <source>
        <strain evidence="1 2">NEG-M</strain>
    </source>
</reference>
<dbReference type="EMBL" id="GG738908">
    <property type="protein sequence ID" value="EFC38412.1"/>
    <property type="molecule type" value="Genomic_DNA"/>
</dbReference>
<dbReference type="InParanoid" id="D2VXW7"/>
<accession>D2VXW7</accession>
<evidence type="ECO:0000313" key="1">
    <source>
        <dbReference type="EMBL" id="EFC38412.1"/>
    </source>
</evidence>
<protein>
    <submittedName>
        <fullName evidence="1">Predicted protein</fullName>
    </submittedName>
</protein>
<dbReference type="VEuPathDB" id="AmoebaDB:NAEGRDRAFT_73903"/>
<dbReference type="AlphaFoldDB" id="D2VXW7"/>
<sequence length="194" mass="22670">MESFQKEFVGKRKLMRAYFHIKFYEKHTNLLPREYLNDELYLPSDDDKKEGFIPRLISASNEGYVYAEGFCSQLCGGYFVEGYDPSCPDVYRTRLNGQYFSIFSAVFSEDFTAMIEQYLKTNHAMIFTVVVYSAEQDFDSLVNNGFGGFEKLFKLSRITMDRYIISFGIHYGGKDQNYSKSSRHILQNVYVNIF</sequence>
<evidence type="ECO:0000313" key="2">
    <source>
        <dbReference type="Proteomes" id="UP000006671"/>
    </source>
</evidence>
<organism evidence="2">
    <name type="scientific">Naegleria gruberi</name>
    <name type="common">Amoeba</name>
    <dbReference type="NCBI Taxonomy" id="5762"/>
    <lineage>
        <taxon>Eukaryota</taxon>
        <taxon>Discoba</taxon>
        <taxon>Heterolobosea</taxon>
        <taxon>Tetramitia</taxon>
        <taxon>Eutetramitia</taxon>
        <taxon>Vahlkampfiidae</taxon>
        <taxon>Naegleria</taxon>
    </lineage>
</organism>
<dbReference type="KEGG" id="ngr:NAEGRDRAFT_73903"/>
<proteinExistence type="predicted"/>
<name>D2VXW7_NAEGR</name>
<gene>
    <name evidence="1" type="ORF">NAEGRDRAFT_73903</name>
</gene>
<keyword evidence="2" id="KW-1185">Reference proteome</keyword>
<dbReference type="GeneID" id="8858244"/>
<dbReference type="RefSeq" id="XP_002671156.1">
    <property type="nucleotide sequence ID" value="XM_002671110.1"/>
</dbReference>
<dbReference type="Proteomes" id="UP000006671">
    <property type="component" value="Unassembled WGS sequence"/>
</dbReference>